<feature type="region of interest" description="Disordered" evidence="1">
    <location>
        <begin position="24"/>
        <end position="86"/>
    </location>
</feature>
<name>A0ABN8I9G7_9NEOP</name>
<dbReference type="EMBL" id="OW152831">
    <property type="protein sequence ID" value="CAH2049072.1"/>
    <property type="molecule type" value="Genomic_DNA"/>
</dbReference>
<gene>
    <name evidence="2" type="ORF">IPOD504_LOCUS6577</name>
</gene>
<reference evidence="2" key="1">
    <citation type="submission" date="2022-03" db="EMBL/GenBank/DDBJ databases">
        <authorList>
            <person name="Martin H S."/>
        </authorList>
    </citation>
    <scope>NUCLEOTIDE SEQUENCE</scope>
</reference>
<feature type="non-terminal residue" evidence="2">
    <location>
        <position position="1"/>
    </location>
</feature>
<protein>
    <submittedName>
        <fullName evidence="2">Uncharacterized protein</fullName>
    </submittedName>
</protein>
<organism evidence="2 3">
    <name type="scientific">Iphiclides podalirius</name>
    <name type="common">scarce swallowtail</name>
    <dbReference type="NCBI Taxonomy" id="110791"/>
    <lineage>
        <taxon>Eukaryota</taxon>
        <taxon>Metazoa</taxon>
        <taxon>Ecdysozoa</taxon>
        <taxon>Arthropoda</taxon>
        <taxon>Hexapoda</taxon>
        <taxon>Insecta</taxon>
        <taxon>Pterygota</taxon>
        <taxon>Neoptera</taxon>
        <taxon>Endopterygota</taxon>
        <taxon>Lepidoptera</taxon>
        <taxon>Glossata</taxon>
        <taxon>Ditrysia</taxon>
        <taxon>Papilionoidea</taxon>
        <taxon>Papilionidae</taxon>
        <taxon>Papilioninae</taxon>
        <taxon>Iphiclides</taxon>
    </lineage>
</organism>
<evidence type="ECO:0000313" key="2">
    <source>
        <dbReference type="EMBL" id="CAH2049072.1"/>
    </source>
</evidence>
<proteinExistence type="predicted"/>
<evidence type="ECO:0000313" key="3">
    <source>
        <dbReference type="Proteomes" id="UP000837857"/>
    </source>
</evidence>
<keyword evidence="3" id="KW-1185">Reference proteome</keyword>
<dbReference type="Proteomes" id="UP000837857">
    <property type="component" value="Chromosome 19"/>
</dbReference>
<sequence>MFSWCRRKLNSRGTGRTHIVVDFPGELSKLPPGASWPSAQLRGGSTPPRSATELGPATERPGSPHAPITRSTGGEAVDLRVWSTPH</sequence>
<accession>A0ABN8I9G7</accession>
<evidence type="ECO:0000256" key="1">
    <source>
        <dbReference type="SAM" id="MobiDB-lite"/>
    </source>
</evidence>